<comment type="caution">
    <text evidence="3">The sequence shown here is derived from an EMBL/GenBank/DDBJ whole genome shotgun (WGS) entry which is preliminary data.</text>
</comment>
<feature type="compositionally biased region" description="Polar residues" evidence="2">
    <location>
        <begin position="14"/>
        <end position="24"/>
    </location>
</feature>
<keyword evidence="1" id="KW-0175">Coiled coil</keyword>
<name>A0A4Z1JM08_9HELO</name>
<accession>A0A4Z1JM08</accession>
<feature type="region of interest" description="Disordered" evidence="2">
    <location>
        <begin position="1"/>
        <end position="42"/>
    </location>
</feature>
<dbReference type="PANTHER" id="PTHR38846">
    <property type="entry name" value="C3H1-TYPE DOMAIN-CONTAINING PROTEIN"/>
    <property type="match status" value="1"/>
</dbReference>
<feature type="compositionally biased region" description="Basic residues" evidence="2">
    <location>
        <begin position="86"/>
        <end position="96"/>
    </location>
</feature>
<feature type="region of interest" description="Disordered" evidence="2">
    <location>
        <begin position="80"/>
        <end position="102"/>
    </location>
</feature>
<dbReference type="EMBL" id="PQXJ01000001">
    <property type="protein sequence ID" value="TGO70343.1"/>
    <property type="molecule type" value="Genomic_DNA"/>
</dbReference>
<evidence type="ECO:0000313" key="3">
    <source>
        <dbReference type="EMBL" id="TGO70343.1"/>
    </source>
</evidence>
<evidence type="ECO:0000313" key="4">
    <source>
        <dbReference type="Proteomes" id="UP000297452"/>
    </source>
</evidence>
<feature type="coiled-coil region" evidence="1">
    <location>
        <begin position="126"/>
        <end position="162"/>
    </location>
</feature>
<evidence type="ECO:0000256" key="2">
    <source>
        <dbReference type="SAM" id="MobiDB-lite"/>
    </source>
</evidence>
<dbReference type="Proteomes" id="UP000297452">
    <property type="component" value="Unassembled WGS sequence"/>
</dbReference>
<evidence type="ECO:0000256" key="1">
    <source>
        <dbReference type="SAM" id="Coils"/>
    </source>
</evidence>
<sequence>MAKKSKNSIPNPPRSISNDSSNDNGAPVYTPPETESNDSLSASAHVLDANHLHNVIIGLQNVNLAQDEVDQLEQEVKKDISTNEKKKGRSRNRSSSKKSVSADIAVSNVTDSLQNLAVSDQDTNNLELEKINMKAVKNRKEKERKKRRKARLAEEEEQARVEISNYKWFKDAGWKDMKDFMIGHGFEWGDVDDYAAASELIKRLKEDQASEEYVEPEPPKKEVIQDASVKSKIAKTKKKTVVGLWEDYFGNETELANWQRLCIDVGLEEIPTSITKCRKALGKVWVNIFDFLDAKAEGKPVKRYSSERKLATYTLKTGKIYPKIKAKEGGPARVLLAHIYGRLEQI</sequence>
<organism evidence="3 4">
    <name type="scientific">Botryotinia narcissicola</name>
    <dbReference type="NCBI Taxonomy" id="278944"/>
    <lineage>
        <taxon>Eukaryota</taxon>
        <taxon>Fungi</taxon>
        <taxon>Dikarya</taxon>
        <taxon>Ascomycota</taxon>
        <taxon>Pezizomycotina</taxon>
        <taxon>Leotiomycetes</taxon>
        <taxon>Helotiales</taxon>
        <taxon>Sclerotiniaceae</taxon>
        <taxon>Botryotinia</taxon>
    </lineage>
</organism>
<keyword evidence="4" id="KW-1185">Reference proteome</keyword>
<dbReference type="STRING" id="278944.A0A4Z1JM08"/>
<dbReference type="OrthoDB" id="6105938at2759"/>
<protein>
    <submittedName>
        <fullName evidence="3">Uncharacterized protein</fullName>
    </submittedName>
</protein>
<gene>
    <name evidence="3" type="ORF">BOTNAR_0001g00170</name>
</gene>
<reference evidence="3 4" key="1">
    <citation type="submission" date="2017-12" db="EMBL/GenBank/DDBJ databases">
        <title>Comparative genomics of Botrytis spp.</title>
        <authorList>
            <person name="Valero-Jimenez C.A."/>
            <person name="Tapia P."/>
            <person name="Veloso J."/>
            <person name="Silva-Moreno E."/>
            <person name="Staats M."/>
            <person name="Valdes J.H."/>
            <person name="Van Kan J.A.L."/>
        </authorList>
    </citation>
    <scope>NUCLEOTIDE SEQUENCE [LARGE SCALE GENOMIC DNA]</scope>
    <source>
        <strain evidence="3 4">MUCL2120</strain>
    </source>
</reference>
<dbReference type="AlphaFoldDB" id="A0A4Z1JM08"/>
<proteinExistence type="predicted"/>
<feature type="compositionally biased region" description="Polar residues" evidence="2">
    <location>
        <begin position="33"/>
        <end position="42"/>
    </location>
</feature>
<dbReference type="PANTHER" id="PTHR38846:SF1">
    <property type="entry name" value="C3H1-TYPE DOMAIN-CONTAINING PROTEIN"/>
    <property type="match status" value="1"/>
</dbReference>